<name>A0AAE1UY71_9SOLA</name>
<comment type="caution">
    <text evidence="2">The sequence shown here is derived from an EMBL/GenBank/DDBJ whole genome shotgun (WGS) entry which is preliminary data.</text>
</comment>
<organism evidence="2 3">
    <name type="scientific">Anisodus tanguticus</name>
    <dbReference type="NCBI Taxonomy" id="243964"/>
    <lineage>
        <taxon>Eukaryota</taxon>
        <taxon>Viridiplantae</taxon>
        <taxon>Streptophyta</taxon>
        <taxon>Embryophyta</taxon>
        <taxon>Tracheophyta</taxon>
        <taxon>Spermatophyta</taxon>
        <taxon>Magnoliopsida</taxon>
        <taxon>eudicotyledons</taxon>
        <taxon>Gunneridae</taxon>
        <taxon>Pentapetalae</taxon>
        <taxon>asterids</taxon>
        <taxon>lamiids</taxon>
        <taxon>Solanales</taxon>
        <taxon>Solanaceae</taxon>
        <taxon>Solanoideae</taxon>
        <taxon>Hyoscyameae</taxon>
        <taxon>Anisodus</taxon>
    </lineage>
</organism>
<reference evidence="2" key="1">
    <citation type="submission" date="2023-12" db="EMBL/GenBank/DDBJ databases">
        <title>Genome assembly of Anisodus tanguticus.</title>
        <authorList>
            <person name="Wang Y.-J."/>
        </authorList>
    </citation>
    <scope>NUCLEOTIDE SEQUENCE</scope>
    <source>
        <strain evidence="2">KB-2021</strain>
        <tissue evidence="2">Leaf</tissue>
    </source>
</reference>
<evidence type="ECO:0000256" key="1">
    <source>
        <dbReference type="SAM" id="MobiDB-lite"/>
    </source>
</evidence>
<sequence length="156" mass="18048">MLEEKPLQIIHPLENHGSTDGTNNQFQLDGQVENIEEQIDKAKLIEMRDMFQDETMDKNLINISHETDLSPRQEKSMRSTMKNSNKINSSSSSSRKFKANPILHYSQKAYEQTRKRRPLNEEQGGFYRWIPPPPKTEFEFKTKGAKGVGLERILGV</sequence>
<protein>
    <submittedName>
        <fullName evidence="2">Uncharacterized protein</fullName>
    </submittedName>
</protein>
<feature type="region of interest" description="Disordered" evidence="1">
    <location>
        <begin position="1"/>
        <end position="24"/>
    </location>
</feature>
<feature type="region of interest" description="Disordered" evidence="1">
    <location>
        <begin position="62"/>
        <end position="130"/>
    </location>
</feature>
<feature type="compositionally biased region" description="Low complexity" evidence="1">
    <location>
        <begin position="79"/>
        <end position="94"/>
    </location>
</feature>
<keyword evidence="3" id="KW-1185">Reference proteome</keyword>
<proteinExistence type="predicted"/>
<dbReference type="AlphaFoldDB" id="A0AAE1UY71"/>
<accession>A0AAE1UY71</accession>
<evidence type="ECO:0000313" key="3">
    <source>
        <dbReference type="Proteomes" id="UP001291623"/>
    </source>
</evidence>
<dbReference type="EMBL" id="JAVYJV010000022">
    <property type="protein sequence ID" value="KAK4341365.1"/>
    <property type="molecule type" value="Genomic_DNA"/>
</dbReference>
<gene>
    <name evidence="2" type="ORF">RND71_039866</name>
</gene>
<dbReference type="Proteomes" id="UP001291623">
    <property type="component" value="Unassembled WGS sequence"/>
</dbReference>
<feature type="compositionally biased region" description="Basic and acidic residues" evidence="1">
    <location>
        <begin position="65"/>
        <end position="77"/>
    </location>
</feature>
<evidence type="ECO:0000313" key="2">
    <source>
        <dbReference type="EMBL" id="KAK4341365.1"/>
    </source>
</evidence>